<evidence type="ECO:0000313" key="4">
    <source>
        <dbReference type="Proteomes" id="UP000002274"/>
    </source>
</evidence>
<dbReference type="BioCyc" id="PMAR59922:G1G80-792-MONOMER"/>
<evidence type="ECO:0000256" key="2">
    <source>
        <dbReference type="SAM" id="SignalP"/>
    </source>
</evidence>
<sequence length="118" mass="13320">MRHFLAGLVLLSLLVVHGEPAFADGAQEEFTGHILEWREKSELAQDNLREAEEELKAGSKYKACIKQRIASKYGVEAFQALIKAQQINDSENEFDNLEENLAKWNDLRDCNADGSLLN</sequence>
<dbReference type="GO" id="GO:0016301">
    <property type="term" value="F:kinase activity"/>
    <property type="evidence" value="ECO:0007669"/>
    <property type="project" value="UniProtKB-KW"/>
</dbReference>
<accession>A2C820</accession>
<keyword evidence="3" id="KW-0808">Transferase</keyword>
<keyword evidence="3" id="KW-0418">Kinase</keyword>
<keyword evidence="1" id="KW-0175">Coiled coil</keyword>
<organism evidence="3 4">
    <name type="scientific">Prochlorococcus marinus (strain MIT 9303)</name>
    <dbReference type="NCBI Taxonomy" id="59922"/>
    <lineage>
        <taxon>Bacteria</taxon>
        <taxon>Bacillati</taxon>
        <taxon>Cyanobacteriota</taxon>
        <taxon>Cyanophyceae</taxon>
        <taxon>Synechococcales</taxon>
        <taxon>Prochlorococcaceae</taxon>
        <taxon>Prochlorococcus</taxon>
    </lineage>
</organism>
<evidence type="ECO:0000313" key="3">
    <source>
        <dbReference type="EMBL" id="ABM77630.1"/>
    </source>
</evidence>
<dbReference type="HOGENOM" id="CLU_169662_0_0_3"/>
<dbReference type="RefSeq" id="WP_011825537.1">
    <property type="nucleotide sequence ID" value="NC_008820.1"/>
</dbReference>
<feature type="chain" id="PRO_5002642632" evidence="2">
    <location>
        <begin position="24"/>
        <end position="118"/>
    </location>
</feature>
<gene>
    <name evidence="3" type="ordered locus">P9303_08791</name>
</gene>
<name>A2C820_PROM3</name>
<feature type="coiled-coil region" evidence="1">
    <location>
        <begin position="80"/>
        <end position="107"/>
    </location>
</feature>
<dbReference type="AlphaFoldDB" id="A2C820"/>
<dbReference type="KEGG" id="pmf:P9303_08791"/>
<evidence type="ECO:0000256" key="1">
    <source>
        <dbReference type="SAM" id="Coils"/>
    </source>
</evidence>
<dbReference type="Proteomes" id="UP000002274">
    <property type="component" value="Chromosome"/>
</dbReference>
<dbReference type="EMBL" id="CP000554">
    <property type="protein sequence ID" value="ABM77630.1"/>
    <property type="molecule type" value="Genomic_DNA"/>
</dbReference>
<protein>
    <submittedName>
        <fullName evidence="3">Possible Phosphofructokinase</fullName>
    </submittedName>
</protein>
<reference evidence="3 4" key="1">
    <citation type="journal article" date="2007" name="PLoS Genet.">
        <title>Patterns and implications of gene gain and loss in the evolution of Prochlorococcus.</title>
        <authorList>
            <person name="Kettler G.C."/>
            <person name="Martiny A.C."/>
            <person name="Huang K."/>
            <person name="Zucker J."/>
            <person name="Coleman M.L."/>
            <person name="Rodrigue S."/>
            <person name="Chen F."/>
            <person name="Lapidus A."/>
            <person name="Ferriera S."/>
            <person name="Johnson J."/>
            <person name="Steglich C."/>
            <person name="Church G.M."/>
            <person name="Richardson P."/>
            <person name="Chisholm S.W."/>
        </authorList>
    </citation>
    <scope>NUCLEOTIDE SEQUENCE [LARGE SCALE GENOMIC DNA]</scope>
    <source>
        <strain evidence="3 4">MIT 9303</strain>
    </source>
</reference>
<proteinExistence type="predicted"/>
<keyword evidence="2" id="KW-0732">Signal</keyword>
<feature type="signal peptide" evidence="2">
    <location>
        <begin position="1"/>
        <end position="23"/>
    </location>
</feature>